<sequence length="26" mass="3182">MVCKTFEWFSFCDCALFRYLGVHHQL</sequence>
<proteinExistence type="predicted"/>
<name>A0A0E9SUQ3_ANGAN</name>
<protein>
    <submittedName>
        <fullName evidence="1">Uncharacterized protein</fullName>
    </submittedName>
</protein>
<evidence type="ECO:0000313" key="1">
    <source>
        <dbReference type="EMBL" id="JAH44365.1"/>
    </source>
</evidence>
<dbReference type="EMBL" id="GBXM01064212">
    <property type="protein sequence ID" value="JAH44365.1"/>
    <property type="molecule type" value="Transcribed_RNA"/>
</dbReference>
<organism evidence="1">
    <name type="scientific">Anguilla anguilla</name>
    <name type="common">European freshwater eel</name>
    <name type="synonym">Muraena anguilla</name>
    <dbReference type="NCBI Taxonomy" id="7936"/>
    <lineage>
        <taxon>Eukaryota</taxon>
        <taxon>Metazoa</taxon>
        <taxon>Chordata</taxon>
        <taxon>Craniata</taxon>
        <taxon>Vertebrata</taxon>
        <taxon>Euteleostomi</taxon>
        <taxon>Actinopterygii</taxon>
        <taxon>Neopterygii</taxon>
        <taxon>Teleostei</taxon>
        <taxon>Anguilliformes</taxon>
        <taxon>Anguillidae</taxon>
        <taxon>Anguilla</taxon>
    </lineage>
</organism>
<accession>A0A0E9SUQ3</accession>
<reference evidence="1" key="2">
    <citation type="journal article" date="2015" name="Fish Shellfish Immunol.">
        <title>Early steps in the European eel (Anguilla anguilla)-Vibrio vulnificus interaction in the gills: Role of the RtxA13 toxin.</title>
        <authorList>
            <person name="Callol A."/>
            <person name="Pajuelo D."/>
            <person name="Ebbesson L."/>
            <person name="Teles M."/>
            <person name="MacKenzie S."/>
            <person name="Amaro C."/>
        </authorList>
    </citation>
    <scope>NUCLEOTIDE SEQUENCE</scope>
</reference>
<reference evidence="1" key="1">
    <citation type="submission" date="2014-11" db="EMBL/GenBank/DDBJ databases">
        <authorList>
            <person name="Amaro Gonzalez C."/>
        </authorList>
    </citation>
    <scope>NUCLEOTIDE SEQUENCE</scope>
</reference>
<dbReference type="AlphaFoldDB" id="A0A0E9SUQ3"/>